<organism evidence="1 2">
    <name type="scientific">Helianthus annuus</name>
    <name type="common">Common sunflower</name>
    <dbReference type="NCBI Taxonomy" id="4232"/>
    <lineage>
        <taxon>Eukaryota</taxon>
        <taxon>Viridiplantae</taxon>
        <taxon>Streptophyta</taxon>
        <taxon>Embryophyta</taxon>
        <taxon>Tracheophyta</taxon>
        <taxon>Spermatophyta</taxon>
        <taxon>Magnoliopsida</taxon>
        <taxon>eudicotyledons</taxon>
        <taxon>Gunneridae</taxon>
        <taxon>Pentapetalae</taxon>
        <taxon>asterids</taxon>
        <taxon>campanulids</taxon>
        <taxon>Asterales</taxon>
        <taxon>Asteraceae</taxon>
        <taxon>Asteroideae</taxon>
        <taxon>Heliantheae alliance</taxon>
        <taxon>Heliantheae</taxon>
        <taxon>Helianthus</taxon>
    </lineage>
</organism>
<dbReference type="AlphaFoldDB" id="A0A9K3P633"/>
<dbReference type="Proteomes" id="UP000215914">
    <property type="component" value="Unassembled WGS sequence"/>
</dbReference>
<protein>
    <submittedName>
        <fullName evidence="1">Uncharacterized protein</fullName>
    </submittedName>
</protein>
<sequence length="49" mass="6046">MHFPQTYPTWAQFAYNGMHNRLYGHQFSLNYQEKYSAKLVIPNSYYYYL</sequence>
<comment type="caution">
    <text evidence="1">The sequence shown here is derived from an EMBL/GenBank/DDBJ whole genome shotgun (WGS) entry which is preliminary data.</text>
</comment>
<reference evidence="1" key="2">
    <citation type="submission" date="2020-06" db="EMBL/GenBank/DDBJ databases">
        <title>Helianthus annuus Genome sequencing and assembly Release 2.</title>
        <authorList>
            <person name="Gouzy J."/>
            <person name="Langlade N."/>
            <person name="Munos S."/>
        </authorList>
    </citation>
    <scope>NUCLEOTIDE SEQUENCE</scope>
    <source>
        <tissue evidence="1">Leaves</tissue>
    </source>
</reference>
<accession>A0A9K3P633</accession>
<evidence type="ECO:0000313" key="1">
    <source>
        <dbReference type="EMBL" id="KAF5823868.1"/>
    </source>
</evidence>
<name>A0A9K3P633_HELAN</name>
<keyword evidence="2" id="KW-1185">Reference proteome</keyword>
<dbReference type="EMBL" id="MNCJ02000316">
    <property type="protein sequence ID" value="KAF5823868.1"/>
    <property type="molecule type" value="Genomic_DNA"/>
</dbReference>
<evidence type="ECO:0000313" key="2">
    <source>
        <dbReference type="Proteomes" id="UP000215914"/>
    </source>
</evidence>
<proteinExistence type="predicted"/>
<gene>
    <name evidence="1" type="ORF">HanXRQr2_Chr01g0042951</name>
</gene>
<reference evidence="1" key="1">
    <citation type="journal article" date="2017" name="Nature">
        <title>The sunflower genome provides insights into oil metabolism, flowering and Asterid evolution.</title>
        <authorList>
            <person name="Badouin H."/>
            <person name="Gouzy J."/>
            <person name="Grassa C.J."/>
            <person name="Murat F."/>
            <person name="Staton S.E."/>
            <person name="Cottret L."/>
            <person name="Lelandais-Briere C."/>
            <person name="Owens G.L."/>
            <person name="Carrere S."/>
            <person name="Mayjonade B."/>
            <person name="Legrand L."/>
            <person name="Gill N."/>
            <person name="Kane N.C."/>
            <person name="Bowers J.E."/>
            <person name="Hubner S."/>
            <person name="Bellec A."/>
            <person name="Berard A."/>
            <person name="Berges H."/>
            <person name="Blanchet N."/>
            <person name="Boniface M.C."/>
            <person name="Brunel D."/>
            <person name="Catrice O."/>
            <person name="Chaidir N."/>
            <person name="Claudel C."/>
            <person name="Donnadieu C."/>
            <person name="Faraut T."/>
            <person name="Fievet G."/>
            <person name="Helmstetter N."/>
            <person name="King M."/>
            <person name="Knapp S.J."/>
            <person name="Lai Z."/>
            <person name="Le Paslier M.C."/>
            <person name="Lippi Y."/>
            <person name="Lorenzon L."/>
            <person name="Mandel J.R."/>
            <person name="Marage G."/>
            <person name="Marchand G."/>
            <person name="Marquand E."/>
            <person name="Bret-Mestries E."/>
            <person name="Morien E."/>
            <person name="Nambeesan S."/>
            <person name="Nguyen T."/>
            <person name="Pegot-Espagnet P."/>
            <person name="Pouilly N."/>
            <person name="Raftis F."/>
            <person name="Sallet E."/>
            <person name="Schiex T."/>
            <person name="Thomas J."/>
            <person name="Vandecasteele C."/>
            <person name="Vares D."/>
            <person name="Vear F."/>
            <person name="Vautrin S."/>
            <person name="Crespi M."/>
            <person name="Mangin B."/>
            <person name="Burke J.M."/>
            <person name="Salse J."/>
            <person name="Munos S."/>
            <person name="Vincourt P."/>
            <person name="Rieseberg L.H."/>
            <person name="Langlade N.B."/>
        </authorList>
    </citation>
    <scope>NUCLEOTIDE SEQUENCE</scope>
    <source>
        <tissue evidence="1">Leaves</tissue>
    </source>
</reference>
<dbReference type="Gramene" id="mRNA:HanXRQr2_Chr01g0042951">
    <property type="protein sequence ID" value="CDS:HanXRQr2_Chr01g0042951.1"/>
    <property type="gene ID" value="HanXRQr2_Chr01g0042951"/>
</dbReference>